<evidence type="ECO:0000313" key="3">
    <source>
        <dbReference type="Proteomes" id="UP001575181"/>
    </source>
</evidence>
<dbReference type="InterPro" id="IPR014500">
    <property type="entry name" value="UCP019307_cupin"/>
</dbReference>
<dbReference type="CDD" id="cd02219">
    <property type="entry name" value="cupin_YjlB-like"/>
    <property type="match status" value="1"/>
</dbReference>
<dbReference type="Gene3D" id="2.60.120.10">
    <property type="entry name" value="Jelly Rolls"/>
    <property type="match status" value="1"/>
</dbReference>
<dbReference type="InterPro" id="IPR011051">
    <property type="entry name" value="RmlC_Cupin_sf"/>
</dbReference>
<dbReference type="PIRSF" id="PIRSF019307">
    <property type="entry name" value="UCP019307"/>
    <property type="match status" value="1"/>
</dbReference>
<name>A0ABV4TY61_9GAMM</name>
<accession>A0ABV4TY61</accession>
<dbReference type="Proteomes" id="UP001575181">
    <property type="component" value="Unassembled WGS sequence"/>
</dbReference>
<organism evidence="2 3">
    <name type="scientific">Thiohalorhabdus methylotrophus</name>
    <dbReference type="NCBI Taxonomy" id="3242694"/>
    <lineage>
        <taxon>Bacteria</taxon>
        <taxon>Pseudomonadati</taxon>
        <taxon>Pseudomonadota</taxon>
        <taxon>Gammaproteobacteria</taxon>
        <taxon>Thiohalorhabdales</taxon>
        <taxon>Thiohalorhabdaceae</taxon>
        <taxon>Thiohalorhabdus</taxon>
    </lineage>
</organism>
<evidence type="ECO:0000256" key="1">
    <source>
        <dbReference type="SAM" id="MobiDB-lite"/>
    </source>
</evidence>
<reference evidence="2 3" key="1">
    <citation type="submission" date="2024-08" db="EMBL/GenBank/DDBJ databases">
        <title>Whole-genome sequencing of halo(alkali)philic microorganisms from hypersaline lakes.</title>
        <authorList>
            <person name="Sorokin D.Y."/>
            <person name="Merkel A.Y."/>
            <person name="Messina E."/>
            <person name="Yakimov M."/>
        </authorList>
    </citation>
    <scope>NUCLEOTIDE SEQUENCE [LARGE SCALE GENOMIC DNA]</scope>
    <source>
        <strain evidence="2 3">Cl-TMA</strain>
    </source>
</reference>
<gene>
    <name evidence="2" type="ORF">ACERLL_13845</name>
</gene>
<evidence type="ECO:0008006" key="4">
    <source>
        <dbReference type="Google" id="ProtNLM"/>
    </source>
</evidence>
<evidence type="ECO:0000313" key="2">
    <source>
        <dbReference type="EMBL" id="MFA9461902.1"/>
    </source>
</evidence>
<dbReference type="EMBL" id="JBGUAW010000009">
    <property type="protein sequence ID" value="MFA9461902.1"/>
    <property type="molecule type" value="Genomic_DNA"/>
</dbReference>
<dbReference type="PANTHER" id="PTHR36448">
    <property type="entry name" value="BLR7373 PROTEIN"/>
    <property type="match status" value="1"/>
</dbReference>
<comment type="caution">
    <text evidence="2">The sequence shown here is derived from an EMBL/GenBank/DDBJ whole genome shotgun (WGS) entry which is preliminary data.</text>
</comment>
<dbReference type="PANTHER" id="PTHR36448:SF2">
    <property type="entry name" value="CUPIN TYPE-1 DOMAIN-CONTAINING PROTEIN"/>
    <property type="match status" value="1"/>
</dbReference>
<dbReference type="InterPro" id="IPR047121">
    <property type="entry name" value="YjiB-like"/>
</dbReference>
<keyword evidence="3" id="KW-1185">Reference proteome</keyword>
<dbReference type="InterPro" id="IPR014710">
    <property type="entry name" value="RmlC-like_jellyroll"/>
</dbReference>
<feature type="region of interest" description="Disordered" evidence="1">
    <location>
        <begin position="155"/>
        <end position="177"/>
    </location>
</feature>
<sequence length="177" mass="18714">MGTAPNPPDVIARRLCDDGIYPNNPALPLLVYRSAFAAGDPDGIERVFATNGWPPAWRFGVFGYHHYHGTAHEVLGCFTGSARIQFGGPEGPALEAEAGDVVILPAGTAHKCLEARDGFRCVGAYPTGQDPDMNTGRPGEHEAALERIAGVPVPAADPAYGEGGPMRSQWMMEGGRS</sequence>
<dbReference type="RefSeq" id="WP_373656690.1">
    <property type="nucleotide sequence ID" value="NZ_JBGUAW010000009.1"/>
</dbReference>
<dbReference type="SUPFAM" id="SSF51182">
    <property type="entry name" value="RmlC-like cupins"/>
    <property type="match status" value="1"/>
</dbReference>
<proteinExistence type="predicted"/>
<protein>
    <recommendedName>
        <fullName evidence="4">Cupin domain-containing protein</fullName>
    </recommendedName>
</protein>